<dbReference type="SUPFAM" id="SSF55729">
    <property type="entry name" value="Acyl-CoA N-acyltransferases (Nat)"/>
    <property type="match status" value="1"/>
</dbReference>
<feature type="transmembrane region" description="Helical" evidence="1">
    <location>
        <begin position="323"/>
        <end position="343"/>
    </location>
</feature>
<evidence type="ECO:0000256" key="1">
    <source>
        <dbReference type="SAM" id="Phobius"/>
    </source>
</evidence>
<evidence type="ECO:0000313" key="4">
    <source>
        <dbReference type="Proteomes" id="UP001501697"/>
    </source>
</evidence>
<sequence>MTSESLADSPLSDAVVLRPAVDSDIGALRAIDSACFPAGRADVEPAHEGELEGALAAGQITVAVRDGSVVGFMQTELLNPDHIYLAALAVRPEHQGSGIGGALVRRFRDEVADTTPRPSATTVTSPQNVAMIDLLTRNGFVGTRGIRDYFGPDKHRVYFQLKSRQRVADPDDRSLVPAVAVDHLLDLLADAETQLTSVVRSFQGTFVEVSRIEAEDRAGLRADEVSVSTGEAGAVLAALTFLLGFSFAVDAFSDALRILTLVATILTLGAAQVYANASGSLSRLQDDQFAGYMKWGNLLLEFGGVYPLVLVLPAVFANVSESLWLSLITSLAVTVLIILYEVSPFSISGRYSRDLAFWVLVSASALLPLAAMPLQQWTGSDTVWVAAVAVVLLVRLLWLVPGSRQELGVRMRPMRRR</sequence>
<organism evidence="3 4">
    <name type="scientific">Microbacterium awajiense</name>
    <dbReference type="NCBI Taxonomy" id="415214"/>
    <lineage>
        <taxon>Bacteria</taxon>
        <taxon>Bacillati</taxon>
        <taxon>Actinomycetota</taxon>
        <taxon>Actinomycetes</taxon>
        <taxon>Micrococcales</taxon>
        <taxon>Microbacteriaceae</taxon>
        <taxon>Microbacterium</taxon>
    </lineage>
</organism>
<reference evidence="4" key="1">
    <citation type="journal article" date="2019" name="Int. J. Syst. Evol. Microbiol.">
        <title>The Global Catalogue of Microorganisms (GCM) 10K type strain sequencing project: providing services to taxonomists for standard genome sequencing and annotation.</title>
        <authorList>
            <consortium name="The Broad Institute Genomics Platform"/>
            <consortium name="The Broad Institute Genome Sequencing Center for Infectious Disease"/>
            <person name="Wu L."/>
            <person name="Ma J."/>
        </authorList>
    </citation>
    <scope>NUCLEOTIDE SEQUENCE [LARGE SCALE GENOMIC DNA]</scope>
    <source>
        <strain evidence="4">JCM 16544</strain>
    </source>
</reference>
<dbReference type="Proteomes" id="UP001501697">
    <property type="component" value="Unassembled WGS sequence"/>
</dbReference>
<comment type="caution">
    <text evidence="3">The sequence shown here is derived from an EMBL/GenBank/DDBJ whole genome shotgun (WGS) entry which is preliminary data.</text>
</comment>
<dbReference type="InterPro" id="IPR016181">
    <property type="entry name" value="Acyl_CoA_acyltransferase"/>
</dbReference>
<dbReference type="InterPro" id="IPR000182">
    <property type="entry name" value="GNAT_dom"/>
</dbReference>
<protein>
    <recommendedName>
        <fullName evidence="2">N-acetyltransferase domain-containing protein</fullName>
    </recommendedName>
</protein>
<feature type="transmembrane region" description="Helical" evidence="1">
    <location>
        <begin position="383"/>
        <end position="402"/>
    </location>
</feature>
<evidence type="ECO:0000259" key="2">
    <source>
        <dbReference type="PROSITE" id="PS51186"/>
    </source>
</evidence>
<keyword evidence="1" id="KW-1133">Transmembrane helix</keyword>
<dbReference type="PROSITE" id="PS51186">
    <property type="entry name" value="GNAT"/>
    <property type="match status" value="1"/>
</dbReference>
<feature type="domain" description="N-acetyltransferase" evidence="2">
    <location>
        <begin position="15"/>
        <end position="164"/>
    </location>
</feature>
<accession>A0ABP7A449</accession>
<keyword evidence="1" id="KW-0472">Membrane</keyword>
<evidence type="ECO:0000313" key="3">
    <source>
        <dbReference type="EMBL" id="GAA3624595.1"/>
    </source>
</evidence>
<feature type="transmembrane region" description="Helical" evidence="1">
    <location>
        <begin position="230"/>
        <end position="249"/>
    </location>
</feature>
<dbReference type="CDD" id="cd04301">
    <property type="entry name" value="NAT_SF"/>
    <property type="match status" value="1"/>
</dbReference>
<name>A0ABP7A449_9MICO</name>
<feature type="transmembrane region" description="Helical" evidence="1">
    <location>
        <begin position="355"/>
        <end position="377"/>
    </location>
</feature>
<dbReference type="Gene3D" id="3.40.630.30">
    <property type="match status" value="1"/>
</dbReference>
<proteinExistence type="predicted"/>
<gene>
    <name evidence="3" type="ORF">GCM10022200_03580</name>
</gene>
<feature type="transmembrane region" description="Helical" evidence="1">
    <location>
        <begin position="255"/>
        <end position="277"/>
    </location>
</feature>
<dbReference type="EMBL" id="BAAAYU010000001">
    <property type="protein sequence ID" value="GAA3624595.1"/>
    <property type="molecule type" value="Genomic_DNA"/>
</dbReference>
<dbReference type="Pfam" id="PF00583">
    <property type="entry name" value="Acetyltransf_1"/>
    <property type="match status" value="1"/>
</dbReference>
<keyword evidence="1" id="KW-0812">Transmembrane</keyword>
<feature type="transmembrane region" description="Helical" evidence="1">
    <location>
        <begin position="298"/>
        <end position="317"/>
    </location>
</feature>
<keyword evidence="4" id="KW-1185">Reference proteome</keyword>